<evidence type="ECO:0000256" key="2">
    <source>
        <dbReference type="ARBA" id="ARBA00022670"/>
    </source>
</evidence>
<evidence type="ECO:0000256" key="1">
    <source>
        <dbReference type="ARBA" id="ARBA00010134"/>
    </source>
</evidence>
<evidence type="ECO:0000256" key="5">
    <source>
        <dbReference type="ARBA" id="ARBA00023145"/>
    </source>
</evidence>
<feature type="compositionally biased region" description="Basic and acidic residues" evidence="7">
    <location>
        <begin position="59"/>
        <end position="71"/>
    </location>
</feature>
<dbReference type="Pfam" id="PF00656">
    <property type="entry name" value="Peptidase_C14"/>
    <property type="match status" value="1"/>
</dbReference>
<keyword evidence="2" id="KW-0645">Protease</keyword>
<dbReference type="InterPro" id="IPR011600">
    <property type="entry name" value="Pept_C14_caspase"/>
</dbReference>
<dbReference type="CDD" id="cd00032">
    <property type="entry name" value="CASc"/>
    <property type="match status" value="1"/>
</dbReference>
<feature type="domain" description="Caspase family p20" evidence="9">
    <location>
        <begin position="178"/>
        <end position="298"/>
    </location>
</feature>
<dbReference type="PANTHER" id="PTHR10454:SF232">
    <property type="entry name" value="AT03047P-RELATED"/>
    <property type="match status" value="1"/>
</dbReference>
<feature type="domain" description="Caspase family p10" evidence="8">
    <location>
        <begin position="317"/>
        <end position="411"/>
    </location>
</feature>
<dbReference type="InterPro" id="IPR033139">
    <property type="entry name" value="Caspase_cys_AS"/>
</dbReference>
<dbReference type="InterPro" id="IPR001309">
    <property type="entry name" value="Pept_C14_p20"/>
</dbReference>
<dbReference type="Proteomes" id="UP001642520">
    <property type="component" value="Unassembled WGS sequence"/>
</dbReference>
<evidence type="ECO:0000256" key="7">
    <source>
        <dbReference type="SAM" id="MobiDB-lite"/>
    </source>
</evidence>
<dbReference type="SMART" id="SM00115">
    <property type="entry name" value="CASc"/>
    <property type="match status" value="1"/>
</dbReference>
<evidence type="ECO:0000313" key="11">
    <source>
        <dbReference type="Proteomes" id="UP001642520"/>
    </source>
</evidence>
<dbReference type="InterPro" id="IPR002398">
    <property type="entry name" value="Pept_C14"/>
</dbReference>
<dbReference type="PROSITE" id="PS50208">
    <property type="entry name" value="CASPASE_P20"/>
    <property type="match status" value="1"/>
</dbReference>
<organism evidence="10 11">
    <name type="scientific">Xylocopa violacea</name>
    <name type="common">Violet carpenter bee</name>
    <name type="synonym">Apis violacea</name>
    <dbReference type="NCBI Taxonomy" id="135666"/>
    <lineage>
        <taxon>Eukaryota</taxon>
        <taxon>Metazoa</taxon>
        <taxon>Ecdysozoa</taxon>
        <taxon>Arthropoda</taxon>
        <taxon>Hexapoda</taxon>
        <taxon>Insecta</taxon>
        <taxon>Pterygota</taxon>
        <taxon>Neoptera</taxon>
        <taxon>Endopterygota</taxon>
        <taxon>Hymenoptera</taxon>
        <taxon>Apocrita</taxon>
        <taxon>Aculeata</taxon>
        <taxon>Apoidea</taxon>
        <taxon>Anthophila</taxon>
        <taxon>Apidae</taxon>
        <taxon>Xylocopa</taxon>
        <taxon>Xylocopa</taxon>
    </lineage>
</organism>
<evidence type="ECO:0000259" key="8">
    <source>
        <dbReference type="PROSITE" id="PS50207"/>
    </source>
</evidence>
<reference evidence="10 11" key="1">
    <citation type="submission" date="2024-08" db="EMBL/GenBank/DDBJ databases">
        <authorList>
            <person name="Will J Nash"/>
            <person name="Angela Man"/>
            <person name="Seanna McTaggart"/>
            <person name="Kendall Baker"/>
            <person name="Tom Barker"/>
            <person name="Leah Catchpole"/>
            <person name="Alex Durrant"/>
            <person name="Karim Gharbi"/>
            <person name="Naomi Irish"/>
            <person name="Gemy Kaithakottil"/>
            <person name="Debby Ku"/>
            <person name="Aaliyah Providence"/>
            <person name="Felix Shaw"/>
            <person name="David Swarbreck"/>
            <person name="Chris Watkins"/>
            <person name="Ann M. McCartney"/>
            <person name="Giulio Formenti"/>
            <person name="Alice Mouton"/>
            <person name="Noel Vella"/>
            <person name="Bjorn M von Reumont"/>
            <person name="Adriana Vella"/>
            <person name="Wilfried Haerty"/>
        </authorList>
    </citation>
    <scope>NUCLEOTIDE SEQUENCE [LARGE SCALE GENOMIC DNA]</scope>
</reference>
<dbReference type="PROSITE" id="PS01121">
    <property type="entry name" value="CASPASE_HIS"/>
    <property type="match status" value="1"/>
</dbReference>
<keyword evidence="3" id="KW-0378">Hydrolase</keyword>
<evidence type="ECO:0000259" key="9">
    <source>
        <dbReference type="PROSITE" id="PS50208"/>
    </source>
</evidence>
<protein>
    <submittedName>
        <fullName evidence="10">Uncharacterized protein</fullName>
    </submittedName>
</protein>
<comment type="caution">
    <text evidence="10">The sequence shown here is derived from an EMBL/GenBank/DDBJ whole genome shotgun (WGS) entry which is preliminary data.</text>
</comment>
<dbReference type="PRINTS" id="PR00376">
    <property type="entry name" value="IL1BCENZYME"/>
</dbReference>
<dbReference type="InterPro" id="IPR016129">
    <property type="entry name" value="Caspase_his_AS"/>
</dbReference>
<accession>A0ABP1PFZ9</accession>
<keyword evidence="11" id="KW-1185">Reference proteome</keyword>
<dbReference type="PROSITE" id="PS50207">
    <property type="entry name" value="CASPASE_P10"/>
    <property type="match status" value="1"/>
</dbReference>
<comment type="similarity">
    <text evidence="1 6">Belongs to the peptidase C14A family.</text>
</comment>
<name>A0ABP1PFZ9_XYLVO</name>
<keyword evidence="4" id="KW-0788">Thiol protease</keyword>
<feature type="region of interest" description="Disordered" evidence="7">
    <location>
        <begin position="33"/>
        <end position="82"/>
    </location>
</feature>
<dbReference type="PROSITE" id="PS01122">
    <property type="entry name" value="CASPASE_CYS"/>
    <property type="match status" value="1"/>
</dbReference>
<dbReference type="PANTHER" id="PTHR10454">
    <property type="entry name" value="CASPASE"/>
    <property type="match status" value="1"/>
</dbReference>
<dbReference type="EMBL" id="CAXAJV020001301">
    <property type="protein sequence ID" value="CAL7952150.1"/>
    <property type="molecule type" value="Genomic_DNA"/>
</dbReference>
<sequence>MLLFLFYLISIGRVTFVYISNNLINKVKARKERSREIEPKSDDKIDDKVNRRAAVPYRRRAEQRNVSEAHSNDASTVDPKPRPRIASFEKLNVILGDGLSSPKIRRKDSIRKRSVYEQTYSNTSGLAVPNMRKRSDVTDTVPIYPVPSKVISSEETANEILKFHTPKHAFAYCMDNKRRGKCVVLHQQHFNEGNGSYREGSEVDVKAIERTFGNLGFEVVVEDDRNYYDIIEMINNLCNEDHSDCDCICIIILSHGSSNDRIYSKDSSYPFLSIWKPFTDCRTLAGKPKLFFIQACRGAFVDEGFQGRSDTDGEDDTGYTIPTQADFLFGYSTVDGFYSFRDKKQGTWYIQTLCNVIDEFWTNTDLLRMLTITSRRVGFEYTSEHKNEIMNNKKQMPTVTTTLTRDLYFTPKNVS</sequence>
<dbReference type="Gene3D" id="3.40.50.1460">
    <property type="match status" value="1"/>
</dbReference>
<dbReference type="SUPFAM" id="SSF52129">
    <property type="entry name" value="Caspase-like"/>
    <property type="match status" value="1"/>
</dbReference>
<proteinExistence type="inferred from homology"/>
<gene>
    <name evidence="10" type="ORF">XYLVIOL_LOCUS10908</name>
</gene>
<evidence type="ECO:0000256" key="6">
    <source>
        <dbReference type="RuleBase" id="RU003971"/>
    </source>
</evidence>
<evidence type="ECO:0000313" key="10">
    <source>
        <dbReference type="EMBL" id="CAL7952150.1"/>
    </source>
</evidence>
<dbReference type="InterPro" id="IPR015917">
    <property type="entry name" value="Pept_C14A"/>
</dbReference>
<keyword evidence="5" id="KW-0865">Zymogen</keyword>
<feature type="compositionally biased region" description="Basic and acidic residues" evidence="7">
    <location>
        <begin position="33"/>
        <end position="50"/>
    </location>
</feature>
<evidence type="ECO:0000256" key="4">
    <source>
        <dbReference type="ARBA" id="ARBA00022807"/>
    </source>
</evidence>
<evidence type="ECO:0000256" key="3">
    <source>
        <dbReference type="ARBA" id="ARBA00022801"/>
    </source>
</evidence>
<dbReference type="InterPro" id="IPR002138">
    <property type="entry name" value="Pept_C14_p10"/>
</dbReference>
<dbReference type="InterPro" id="IPR029030">
    <property type="entry name" value="Caspase-like_dom_sf"/>
</dbReference>